<feature type="compositionally biased region" description="Low complexity" evidence="4">
    <location>
        <begin position="147"/>
        <end position="163"/>
    </location>
</feature>
<evidence type="ECO:0000256" key="1">
    <source>
        <dbReference type="ARBA" id="ARBA00023015"/>
    </source>
</evidence>
<dbReference type="EMBL" id="WBMT01000001">
    <property type="protein sequence ID" value="KAB2352298.1"/>
    <property type="molecule type" value="Genomic_DNA"/>
</dbReference>
<dbReference type="Gene3D" id="1.10.10.10">
    <property type="entry name" value="Winged helix-like DNA-binding domain superfamily/Winged helix DNA-binding domain"/>
    <property type="match status" value="1"/>
</dbReference>
<evidence type="ECO:0000313" key="7">
    <source>
        <dbReference type="Proteomes" id="UP000468735"/>
    </source>
</evidence>
<reference evidence="6 7" key="1">
    <citation type="submission" date="2019-09" db="EMBL/GenBank/DDBJ databases">
        <title>Actinomadura physcomitrii sp. nov., a novel actinomycete isolated from moss [Physcomitrium sphaericum (Ludw) Fuernr].</title>
        <authorList>
            <person name="Zhuang X."/>
            <person name="Liu C."/>
        </authorList>
    </citation>
    <scope>NUCLEOTIDE SEQUENCE [LARGE SCALE GENOMIC DNA]</scope>
    <source>
        <strain evidence="6 7">HMC1</strain>
    </source>
</reference>
<dbReference type="PANTHER" id="PTHR33204">
    <property type="entry name" value="TRANSCRIPTIONAL REGULATOR, MARR FAMILY"/>
    <property type="match status" value="1"/>
</dbReference>
<comment type="caution">
    <text evidence="6">The sequence shown here is derived from an EMBL/GenBank/DDBJ whole genome shotgun (WGS) entry which is preliminary data.</text>
</comment>
<gene>
    <name evidence="6" type="ORF">F8566_00940</name>
</gene>
<feature type="domain" description="HTH hxlR-type" evidence="5">
    <location>
        <begin position="11"/>
        <end position="110"/>
    </location>
</feature>
<proteinExistence type="predicted"/>
<dbReference type="RefSeq" id="WP_151556973.1">
    <property type="nucleotide sequence ID" value="NZ_WBMT01000001.1"/>
</dbReference>
<name>A0A6H9Z4V8_9ACTN</name>
<dbReference type="PROSITE" id="PS51118">
    <property type="entry name" value="HTH_HXLR"/>
    <property type="match status" value="1"/>
</dbReference>
<evidence type="ECO:0000256" key="3">
    <source>
        <dbReference type="ARBA" id="ARBA00023163"/>
    </source>
</evidence>
<accession>A0A6H9Z4V8</accession>
<keyword evidence="7" id="KW-1185">Reference proteome</keyword>
<dbReference type="InterPro" id="IPR036388">
    <property type="entry name" value="WH-like_DNA-bd_sf"/>
</dbReference>
<dbReference type="OrthoDB" id="3526217at2"/>
<evidence type="ECO:0000259" key="5">
    <source>
        <dbReference type="PROSITE" id="PS51118"/>
    </source>
</evidence>
<keyword evidence="1" id="KW-0805">Transcription regulation</keyword>
<dbReference type="PANTHER" id="PTHR33204:SF18">
    <property type="entry name" value="TRANSCRIPTIONAL REGULATORY PROTEIN"/>
    <property type="match status" value="1"/>
</dbReference>
<dbReference type="AlphaFoldDB" id="A0A6H9Z4V8"/>
<organism evidence="6 7">
    <name type="scientific">Actinomadura rudentiformis</name>
    <dbReference type="NCBI Taxonomy" id="359158"/>
    <lineage>
        <taxon>Bacteria</taxon>
        <taxon>Bacillati</taxon>
        <taxon>Actinomycetota</taxon>
        <taxon>Actinomycetes</taxon>
        <taxon>Streptosporangiales</taxon>
        <taxon>Thermomonosporaceae</taxon>
        <taxon>Actinomadura</taxon>
    </lineage>
</organism>
<dbReference type="SUPFAM" id="SSF46785">
    <property type="entry name" value="Winged helix' DNA-binding domain"/>
    <property type="match status" value="1"/>
</dbReference>
<keyword evidence="3" id="KW-0804">Transcription</keyword>
<sequence>MEWIDLDSRACSVARTLEIVGDRWTLLILRDVFNGVRRFADLQRHLGIARNVLTQRLTALVDAGVLVRIPYQEPGARRRHEYEPTDRGRELLSVLLTIIAWGDRHLADASGPPVHVRHTECGTDVRLVPICEAGHAITSPSEVMIEPGPGARPASQSPSASTQPPTPRQ</sequence>
<dbReference type="Proteomes" id="UP000468735">
    <property type="component" value="Unassembled WGS sequence"/>
</dbReference>
<dbReference type="InterPro" id="IPR002577">
    <property type="entry name" value="HTH_HxlR"/>
</dbReference>
<keyword evidence="2" id="KW-0238">DNA-binding</keyword>
<protein>
    <submittedName>
        <fullName evidence="6">Helix-turn-helix transcriptional regulator</fullName>
    </submittedName>
</protein>
<dbReference type="InterPro" id="IPR036390">
    <property type="entry name" value="WH_DNA-bd_sf"/>
</dbReference>
<evidence type="ECO:0000256" key="4">
    <source>
        <dbReference type="SAM" id="MobiDB-lite"/>
    </source>
</evidence>
<evidence type="ECO:0000256" key="2">
    <source>
        <dbReference type="ARBA" id="ARBA00023125"/>
    </source>
</evidence>
<feature type="region of interest" description="Disordered" evidence="4">
    <location>
        <begin position="141"/>
        <end position="169"/>
    </location>
</feature>
<dbReference type="GO" id="GO:0003677">
    <property type="term" value="F:DNA binding"/>
    <property type="evidence" value="ECO:0007669"/>
    <property type="project" value="UniProtKB-KW"/>
</dbReference>
<dbReference type="Pfam" id="PF01638">
    <property type="entry name" value="HxlR"/>
    <property type="match status" value="1"/>
</dbReference>
<evidence type="ECO:0000313" key="6">
    <source>
        <dbReference type="EMBL" id="KAB2352298.1"/>
    </source>
</evidence>